<name>A0ABW1I4R4_9PSEU</name>
<evidence type="ECO:0008006" key="4">
    <source>
        <dbReference type="Google" id="ProtNLM"/>
    </source>
</evidence>
<keyword evidence="3" id="KW-1185">Reference proteome</keyword>
<dbReference type="RefSeq" id="WP_379565103.1">
    <property type="nucleotide sequence ID" value="NZ_JBHSQK010000011.1"/>
</dbReference>
<comment type="caution">
    <text evidence="2">The sequence shown here is derived from an EMBL/GenBank/DDBJ whole genome shotgun (WGS) entry which is preliminary data.</text>
</comment>
<gene>
    <name evidence="2" type="ORF">ACFQH9_07135</name>
</gene>
<organism evidence="2 3">
    <name type="scientific">Pseudonocardia lutea</name>
    <dbReference type="NCBI Taxonomy" id="2172015"/>
    <lineage>
        <taxon>Bacteria</taxon>
        <taxon>Bacillati</taxon>
        <taxon>Actinomycetota</taxon>
        <taxon>Actinomycetes</taxon>
        <taxon>Pseudonocardiales</taxon>
        <taxon>Pseudonocardiaceae</taxon>
        <taxon>Pseudonocardia</taxon>
    </lineage>
</organism>
<sequence>MLEQVSATTTQPTAGLPPGRPGFTVTANAIAWRLVADGAAAPPSDQVRSLLAEWLRTADWPNTQSALIGKAVTEAVLALHRCRGPLPTGSSGGLRIETTTVREGRTRRLRIVVADGCGGGSAPDVTGLRELVDDVTVGPPGLPESLGTDGATPGTAITMTTHAVPQW</sequence>
<accession>A0ABW1I4R4</accession>
<feature type="compositionally biased region" description="Polar residues" evidence="1">
    <location>
        <begin position="1"/>
        <end position="13"/>
    </location>
</feature>
<evidence type="ECO:0000313" key="2">
    <source>
        <dbReference type="EMBL" id="MFC5948045.1"/>
    </source>
</evidence>
<reference evidence="3" key="1">
    <citation type="journal article" date="2019" name="Int. J. Syst. Evol. Microbiol.">
        <title>The Global Catalogue of Microorganisms (GCM) 10K type strain sequencing project: providing services to taxonomists for standard genome sequencing and annotation.</title>
        <authorList>
            <consortium name="The Broad Institute Genomics Platform"/>
            <consortium name="The Broad Institute Genome Sequencing Center for Infectious Disease"/>
            <person name="Wu L."/>
            <person name="Ma J."/>
        </authorList>
    </citation>
    <scope>NUCLEOTIDE SEQUENCE [LARGE SCALE GENOMIC DNA]</scope>
    <source>
        <strain evidence="3">CGMCC 4.7397</strain>
    </source>
</reference>
<proteinExistence type="predicted"/>
<evidence type="ECO:0000313" key="3">
    <source>
        <dbReference type="Proteomes" id="UP001596119"/>
    </source>
</evidence>
<protein>
    <recommendedName>
        <fullName evidence="4">Anti-sigma regulatory factor (Ser/Thr protein kinase)</fullName>
    </recommendedName>
</protein>
<evidence type="ECO:0000256" key="1">
    <source>
        <dbReference type="SAM" id="MobiDB-lite"/>
    </source>
</evidence>
<dbReference type="Proteomes" id="UP001596119">
    <property type="component" value="Unassembled WGS sequence"/>
</dbReference>
<dbReference type="EMBL" id="JBHSQK010000011">
    <property type="protein sequence ID" value="MFC5948045.1"/>
    <property type="molecule type" value="Genomic_DNA"/>
</dbReference>
<feature type="region of interest" description="Disordered" evidence="1">
    <location>
        <begin position="1"/>
        <end position="20"/>
    </location>
</feature>